<feature type="domain" description="Calcineurin-like phosphoesterase" evidence="1">
    <location>
        <begin position="9"/>
        <end position="183"/>
    </location>
</feature>
<keyword evidence="3" id="KW-1185">Reference proteome</keyword>
<dbReference type="OrthoDB" id="332939at2"/>
<dbReference type="PANTHER" id="PTHR37523:SF1">
    <property type="entry name" value="CALCINEURIN-LIKE PHOSPHOESTERASE DOMAIN-CONTAINING PROTEIN"/>
    <property type="match status" value="1"/>
</dbReference>
<dbReference type="EMBL" id="FNGA01000001">
    <property type="protein sequence ID" value="SDK50021.1"/>
    <property type="molecule type" value="Genomic_DNA"/>
</dbReference>
<dbReference type="Pfam" id="PF00149">
    <property type="entry name" value="Metallophos"/>
    <property type="match status" value="1"/>
</dbReference>
<gene>
    <name evidence="2" type="ORF">SAMN05660337_0647</name>
</gene>
<organism evidence="2 3">
    <name type="scientific">Maridesulfovibrio ferrireducens</name>
    <dbReference type="NCBI Taxonomy" id="246191"/>
    <lineage>
        <taxon>Bacteria</taxon>
        <taxon>Pseudomonadati</taxon>
        <taxon>Thermodesulfobacteriota</taxon>
        <taxon>Desulfovibrionia</taxon>
        <taxon>Desulfovibrionales</taxon>
        <taxon>Desulfovibrionaceae</taxon>
        <taxon>Maridesulfovibrio</taxon>
    </lineage>
</organism>
<protein>
    <recommendedName>
        <fullName evidence="1">Calcineurin-like phosphoesterase domain-containing protein</fullName>
    </recommendedName>
</protein>
<dbReference type="Gene3D" id="3.60.21.10">
    <property type="match status" value="1"/>
</dbReference>
<dbReference type="AlphaFoldDB" id="A0A1G9CEE5"/>
<sequence length="223" mass="24501">MPENIMNWIALGDIHQSLNFVSLIPEIHDATGIIVTGDITNHSPLGAMEKFWETISDKNPNILAQAGNMDRNNVTEFLKNKNANLHLEFRELAEGIKIMGVGFSIPTPFGTPGEVSEKQLGQWLEETYKKIGDYNQLILAVHDSPYNTKLDMLSNGQHVGSHSVRAFIEKVQPDIVVSGHIHESKGEDVIGKSRIFNPGMASGGGYVLITLKDGKLEATLKGK</sequence>
<dbReference type="STRING" id="246191.SAMN05660337_0647"/>
<evidence type="ECO:0000259" key="1">
    <source>
        <dbReference type="Pfam" id="PF00149"/>
    </source>
</evidence>
<dbReference type="InterPro" id="IPR029052">
    <property type="entry name" value="Metallo-depent_PP-like"/>
</dbReference>
<dbReference type="Proteomes" id="UP000199053">
    <property type="component" value="Unassembled WGS sequence"/>
</dbReference>
<proteinExistence type="predicted"/>
<dbReference type="PANTHER" id="PTHR37523">
    <property type="entry name" value="METALLOPHOSPHOESTERASE"/>
    <property type="match status" value="1"/>
</dbReference>
<evidence type="ECO:0000313" key="2">
    <source>
        <dbReference type="EMBL" id="SDK50021.1"/>
    </source>
</evidence>
<evidence type="ECO:0000313" key="3">
    <source>
        <dbReference type="Proteomes" id="UP000199053"/>
    </source>
</evidence>
<dbReference type="RefSeq" id="WP_092158147.1">
    <property type="nucleotide sequence ID" value="NZ_FNGA01000001.1"/>
</dbReference>
<reference evidence="3" key="1">
    <citation type="submission" date="2016-10" db="EMBL/GenBank/DDBJ databases">
        <authorList>
            <person name="Varghese N."/>
            <person name="Submissions S."/>
        </authorList>
    </citation>
    <scope>NUCLEOTIDE SEQUENCE [LARGE SCALE GENOMIC DNA]</scope>
    <source>
        <strain evidence="3">DSM 16995</strain>
    </source>
</reference>
<dbReference type="SUPFAM" id="SSF56300">
    <property type="entry name" value="Metallo-dependent phosphatases"/>
    <property type="match status" value="1"/>
</dbReference>
<dbReference type="GO" id="GO:0016787">
    <property type="term" value="F:hydrolase activity"/>
    <property type="evidence" value="ECO:0007669"/>
    <property type="project" value="InterPro"/>
</dbReference>
<name>A0A1G9CEE5_9BACT</name>
<accession>A0A1G9CEE5</accession>
<dbReference type="InterPro" id="IPR004843">
    <property type="entry name" value="Calcineurin-like_PHP"/>
</dbReference>